<evidence type="ECO:0000313" key="1">
    <source>
        <dbReference type="EMBL" id="JAD36003.1"/>
    </source>
</evidence>
<dbReference type="InterPro" id="IPR017853">
    <property type="entry name" value="GH"/>
</dbReference>
<name>A0A0A8ZE90_ARUDO</name>
<sequence length="49" mass="5294">MLSVQAVQGGQIGLTLLAYWFEPATQKPKDVAAVARTIDFSVGWLILSC</sequence>
<proteinExistence type="predicted"/>
<accession>A0A0A8ZE90</accession>
<dbReference type="Gene3D" id="3.20.20.80">
    <property type="entry name" value="Glycosidases"/>
    <property type="match status" value="1"/>
</dbReference>
<organism evidence="1">
    <name type="scientific">Arundo donax</name>
    <name type="common">Giant reed</name>
    <name type="synonym">Donax arundinaceus</name>
    <dbReference type="NCBI Taxonomy" id="35708"/>
    <lineage>
        <taxon>Eukaryota</taxon>
        <taxon>Viridiplantae</taxon>
        <taxon>Streptophyta</taxon>
        <taxon>Embryophyta</taxon>
        <taxon>Tracheophyta</taxon>
        <taxon>Spermatophyta</taxon>
        <taxon>Magnoliopsida</taxon>
        <taxon>Liliopsida</taxon>
        <taxon>Poales</taxon>
        <taxon>Poaceae</taxon>
        <taxon>PACMAD clade</taxon>
        <taxon>Arundinoideae</taxon>
        <taxon>Arundineae</taxon>
        <taxon>Arundo</taxon>
    </lineage>
</organism>
<reference evidence="1" key="1">
    <citation type="submission" date="2014-09" db="EMBL/GenBank/DDBJ databases">
        <authorList>
            <person name="Magalhaes I.L.F."/>
            <person name="Oliveira U."/>
            <person name="Santos F.R."/>
            <person name="Vidigal T.H.D.A."/>
            <person name="Brescovit A.D."/>
            <person name="Santos A.J."/>
        </authorList>
    </citation>
    <scope>NUCLEOTIDE SEQUENCE</scope>
    <source>
        <tissue evidence="1">Shoot tissue taken approximately 20 cm above the soil surface</tissue>
    </source>
</reference>
<reference evidence="1" key="2">
    <citation type="journal article" date="2015" name="Data Brief">
        <title>Shoot transcriptome of the giant reed, Arundo donax.</title>
        <authorList>
            <person name="Barrero R.A."/>
            <person name="Guerrero F.D."/>
            <person name="Moolhuijzen P."/>
            <person name="Goolsby J.A."/>
            <person name="Tidwell J."/>
            <person name="Bellgard S.E."/>
            <person name="Bellgard M.I."/>
        </authorList>
    </citation>
    <scope>NUCLEOTIDE SEQUENCE</scope>
    <source>
        <tissue evidence="1">Shoot tissue taken approximately 20 cm above the soil surface</tissue>
    </source>
</reference>
<dbReference type="EMBL" id="GBRH01261892">
    <property type="protein sequence ID" value="JAD36003.1"/>
    <property type="molecule type" value="Transcribed_RNA"/>
</dbReference>
<dbReference type="SUPFAM" id="SSF51445">
    <property type="entry name" value="(Trans)glycosidases"/>
    <property type="match status" value="1"/>
</dbReference>
<protein>
    <submittedName>
        <fullName evidence="1">Uncharacterized protein</fullName>
    </submittedName>
</protein>
<dbReference type="AlphaFoldDB" id="A0A0A8ZE90"/>